<name>A0ACB9WHA3_CHAAC</name>
<evidence type="ECO:0000313" key="2">
    <source>
        <dbReference type="Proteomes" id="UP001057452"/>
    </source>
</evidence>
<sequence>TAVFPDRLIRSDQSQEPSSKVPGRSHCHRPSKLSLTHTLQPLPPPWTDALQPLCQQTRHTNYSNTEKERTTSTQSECAPVASLLLENRQVCGGKVSVDLDLTLRKCTYTGQCALTQGLHPDFIAEIYPSDFTPTAALTSQCLRGPGGRSSSTDWAKSNRANHLEKKKKRGISRKIPHSCTSNSVPPVQHLLAKWSPEKLDHMLTCSVSLLLGWPLPKPWARSAALLTLTLGLPVAKRASGKFSFAQSAGIESQIHAEAVWWSSHGAWSWSYGLCGGWCTIMEAAGQRLSEKCESAKGDHKEAQIFIQAPGSLLRH</sequence>
<feature type="non-terminal residue" evidence="1">
    <location>
        <position position="315"/>
    </location>
</feature>
<proteinExistence type="predicted"/>
<dbReference type="EMBL" id="CM043806">
    <property type="protein sequence ID" value="KAI4812340.1"/>
    <property type="molecule type" value="Genomic_DNA"/>
</dbReference>
<keyword evidence="2" id="KW-1185">Reference proteome</keyword>
<accession>A0ACB9WHA3</accession>
<comment type="caution">
    <text evidence="1">The sequence shown here is derived from an EMBL/GenBank/DDBJ whole genome shotgun (WGS) entry which is preliminary data.</text>
</comment>
<protein>
    <submittedName>
        <fullName evidence="1">Uncharacterized protein</fullName>
    </submittedName>
</protein>
<evidence type="ECO:0000313" key="1">
    <source>
        <dbReference type="EMBL" id="KAI4812340.1"/>
    </source>
</evidence>
<organism evidence="1 2">
    <name type="scientific">Chaenocephalus aceratus</name>
    <name type="common">Blackfin icefish</name>
    <name type="synonym">Chaenichthys aceratus</name>
    <dbReference type="NCBI Taxonomy" id="36190"/>
    <lineage>
        <taxon>Eukaryota</taxon>
        <taxon>Metazoa</taxon>
        <taxon>Chordata</taxon>
        <taxon>Craniata</taxon>
        <taxon>Vertebrata</taxon>
        <taxon>Euteleostomi</taxon>
        <taxon>Actinopterygii</taxon>
        <taxon>Neopterygii</taxon>
        <taxon>Teleostei</taxon>
        <taxon>Neoteleostei</taxon>
        <taxon>Acanthomorphata</taxon>
        <taxon>Eupercaria</taxon>
        <taxon>Perciformes</taxon>
        <taxon>Notothenioidei</taxon>
        <taxon>Channichthyidae</taxon>
        <taxon>Chaenocephalus</taxon>
    </lineage>
</organism>
<dbReference type="Proteomes" id="UP001057452">
    <property type="component" value="Chromosome 22"/>
</dbReference>
<gene>
    <name evidence="1" type="ORF">KUCAC02_023738</name>
</gene>
<reference evidence="1" key="1">
    <citation type="submission" date="2022-05" db="EMBL/GenBank/DDBJ databases">
        <title>Chromosome-level genome of Chaenocephalus aceratus.</title>
        <authorList>
            <person name="Park H."/>
        </authorList>
    </citation>
    <scope>NUCLEOTIDE SEQUENCE</scope>
    <source>
        <strain evidence="1">KU_202001</strain>
    </source>
</reference>
<feature type="non-terminal residue" evidence="1">
    <location>
        <position position="1"/>
    </location>
</feature>